<keyword evidence="4" id="KW-1185">Reference proteome</keyword>
<dbReference type="Gene3D" id="2.60.120.1440">
    <property type="match status" value="1"/>
</dbReference>
<organism evidence="3 4">
    <name type="scientific">Duganella sacchari</name>
    <dbReference type="NCBI Taxonomy" id="551987"/>
    <lineage>
        <taxon>Bacteria</taxon>
        <taxon>Pseudomonadati</taxon>
        <taxon>Pseudomonadota</taxon>
        <taxon>Betaproteobacteria</taxon>
        <taxon>Burkholderiales</taxon>
        <taxon>Oxalobacteraceae</taxon>
        <taxon>Telluria group</taxon>
        <taxon>Duganella</taxon>
    </lineage>
</organism>
<evidence type="ECO:0000259" key="2">
    <source>
        <dbReference type="Pfam" id="PF04773"/>
    </source>
</evidence>
<evidence type="ECO:0000313" key="4">
    <source>
        <dbReference type="Proteomes" id="UP000184339"/>
    </source>
</evidence>
<dbReference type="Proteomes" id="UP000184339">
    <property type="component" value="Unassembled WGS sequence"/>
</dbReference>
<accession>A0A1M7R900</accession>
<dbReference type="EMBL" id="FRCX01000014">
    <property type="protein sequence ID" value="SHN42620.1"/>
    <property type="molecule type" value="Genomic_DNA"/>
</dbReference>
<dbReference type="RefSeq" id="WP_229255811.1">
    <property type="nucleotide sequence ID" value="NZ_FRCX01000014.1"/>
</dbReference>
<proteinExistence type="predicted"/>
<feature type="region of interest" description="Disordered" evidence="1">
    <location>
        <begin position="205"/>
        <end position="240"/>
    </location>
</feature>
<feature type="compositionally biased region" description="Polar residues" evidence="1">
    <location>
        <begin position="258"/>
        <end position="269"/>
    </location>
</feature>
<sequence length="458" mass="48115">MWSQLSPNNLLRHWQGFALGAAMLVGANAYAGEAGRIVFVTGEVYADSRRAALNDAVQEGQELSTGKDGYVYLKTADDGLLILRPASRARIVAYHVDRQVPSNTHVKLELLSGVARSVSGTAVKQARQNFRFNTPVAAIGVRGTDFTVFTDQESSSVTVLSGAIVVSGFGGACLPTGGGPCEHTASRELAAGQTGQMLKVKRGETAPQLLNNSSSAPDAVSPPRTDEPSGKSGNGQALSEPSLDAQKAALVLQQVRNSITKNSNNTSEQPTVTVPPPEVVTPPTVVVPTEPPSQLVWGRWAAVADQAPLIDSAALLAAGGKRVAYNSYYTIIRTKGADWEVPQQGSMGFALRASDAFVMDSATQTATPATLQNGQLQVDFGKRTFSTGFDLLNAGQTYKLQSTGFVGGTGELSGNIQYVGGTNMSVSGALGAANNAAYIFSSRLDEKRVANGVTYWTK</sequence>
<dbReference type="AlphaFoldDB" id="A0A1M7R900"/>
<feature type="domain" description="FecR protein" evidence="2">
    <location>
        <begin position="62"/>
        <end position="164"/>
    </location>
</feature>
<evidence type="ECO:0000256" key="1">
    <source>
        <dbReference type="SAM" id="MobiDB-lite"/>
    </source>
</evidence>
<dbReference type="InterPro" id="IPR006860">
    <property type="entry name" value="FecR"/>
</dbReference>
<dbReference type="PANTHER" id="PTHR38731">
    <property type="entry name" value="LIPL45-RELATED LIPOPROTEIN-RELATED"/>
    <property type="match status" value="1"/>
</dbReference>
<feature type="region of interest" description="Disordered" evidence="1">
    <location>
        <begin position="258"/>
        <end position="277"/>
    </location>
</feature>
<gene>
    <name evidence="3" type="ORF">SAMN05192549_114127</name>
</gene>
<dbReference type="Pfam" id="PF04773">
    <property type="entry name" value="FecR"/>
    <property type="match status" value="1"/>
</dbReference>
<reference evidence="4" key="1">
    <citation type="submission" date="2016-11" db="EMBL/GenBank/DDBJ databases">
        <authorList>
            <person name="Varghese N."/>
            <person name="Submissions S."/>
        </authorList>
    </citation>
    <scope>NUCLEOTIDE SEQUENCE [LARGE SCALE GENOMIC DNA]</scope>
    <source>
        <strain evidence="4">Sac-22</strain>
    </source>
</reference>
<protein>
    <submittedName>
        <fullName evidence="3">FecR protein</fullName>
    </submittedName>
</protein>
<name>A0A1M7R900_9BURK</name>
<dbReference type="STRING" id="551987.SAMN05192549_114127"/>
<dbReference type="PANTHER" id="PTHR38731:SF3">
    <property type="entry name" value="BLL6125 PROTEIN"/>
    <property type="match status" value="1"/>
</dbReference>
<evidence type="ECO:0000313" key="3">
    <source>
        <dbReference type="EMBL" id="SHN42620.1"/>
    </source>
</evidence>